<feature type="transmembrane region" description="Helical" evidence="6">
    <location>
        <begin position="148"/>
        <end position="173"/>
    </location>
</feature>
<proteinExistence type="predicted"/>
<dbReference type="EMBL" id="CP119316">
    <property type="protein sequence ID" value="WEK45629.1"/>
    <property type="molecule type" value="Genomic_DNA"/>
</dbReference>
<dbReference type="Proteomes" id="UP001218362">
    <property type="component" value="Chromosome"/>
</dbReference>
<evidence type="ECO:0000256" key="3">
    <source>
        <dbReference type="ARBA" id="ARBA00022692"/>
    </source>
</evidence>
<sequence>MANGGEKTSEAGERAGGYAWYGLGVLVLVYMLNFIDRQILSILANDIKADLKLSDADLGFLYGTAFAIFYALFGVPLGRLADGWHRVRLLTLGLGLWSLMTVLSGFARNAAVLTFARVGVGVGEASATPAAYSLIADWFPARIRGTALGIYSAGLFVGSGLSLLLGGAIVEAWNGAYPGGGPLGLAGWQAAFIGVGLPGLALAMWVLTLREPVRGAIDGLPSTVDEHPWQIFAGQLFQLLPPLTVIEAARRGGRALTLNLTGAAAIGLIAFALARVTGNLQQFLFLGLGYYAVFSWACALRVRDPAAFALTWASPAFMGIVIAYGANCFVGYTVSYWAAPYAERVFAVDKAALGLLIGAPAAMGGFLGVIFGGRLADLLQDRFETGRIAVLAIALVLPIPIVLIGYSTADPMLFYILAFAVQFATSTALGAAAAASQALVLPRMRGVATAIFFLGTALFGLGLGPFTAGFVSEATGSLALGVKSTLLVAPIGLVAMALALRTAPAASRSLLERARVAGEPV</sequence>
<name>A0AAJ5X455_9SPHN</name>
<organism evidence="8 9">
    <name type="scientific">Candidatus Andeanibacterium colombiense</name>
    <dbReference type="NCBI Taxonomy" id="3121345"/>
    <lineage>
        <taxon>Bacteria</taxon>
        <taxon>Pseudomonadati</taxon>
        <taxon>Pseudomonadota</taxon>
        <taxon>Alphaproteobacteria</taxon>
        <taxon>Sphingomonadales</taxon>
        <taxon>Sphingomonadaceae</taxon>
        <taxon>Candidatus Andeanibacterium</taxon>
    </lineage>
</organism>
<feature type="transmembrane region" description="Helical" evidence="6">
    <location>
        <begin position="18"/>
        <end position="35"/>
    </location>
</feature>
<dbReference type="GO" id="GO:0016020">
    <property type="term" value="C:membrane"/>
    <property type="evidence" value="ECO:0007669"/>
    <property type="project" value="UniProtKB-SubCell"/>
</dbReference>
<dbReference type="InterPro" id="IPR020846">
    <property type="entry name" value="MFS_dom"/>
</dbReference>
<feature type="transmembrane region" description="Helical" evidence="6">
    <location>
        <begin position="478"/>
        <end position="500"/>
    </location>
</feature>
<protein>
    <submittedName>
        <fullName evidence="8">MFS transporter</fullName>
    </submittedName>
</protein>
<comment type="subcellular location">
    <subcellularLocation>
        <location evidence="1">Membrane</location>
        <topology evidence="1">Multi-pass membrane protein</topology>
    </subcellularLocation>
</comment>
<evidence type="ECO:0000313" key="8">
    <source>
        <dbReference type="EMBL" id="WEK45629.1"/>
    </source>
</evidence>
<evidence type="ECO:0000256" key="1">
    <source>
        <dbReference type="ARBA" id="ARBA00004141"/>
    </source>
</evidence>
<feature type="transmembrane region" description="Helical" evidence="6">
    <location>
        <begin position="447"/>
        <end position="466"/>
    </location>
</feature>
<evidence type="ECO:0000259" key="7">
    <source>
        <dbReference type="PROSITE" id="PS50850"/>
    </source>
</evidence>
<dbReference type="PROSITE" id="PS50850">
    <property type="entry name" value="MFS"/>
    <property type="match status" value="1"/>
</dbReference>
<feature type="transmembrane region" description="Helical" evidence="6">
    <location>
        <begin position="388"/>
        <end position="406"/>
    </location>
</feature>
<feature type="transmembrane region" description="Helical" evidence="6">
    <location>
        <begin position="351"/>
        <end position="376"/>
    </location>
</feature>
<feature type="domain" description="Major facilitator superfamily (MFS) profile" evidence="7">
    <location>
        <begin position="22"/>
        <end position="507"/>
    </location>
</feature>
<dbReference type="SUPFAM" id="SSF103473">
    <property type="entry name" value="MFS general substrate transporter"/>
    <property type="match status" value="1"/>
</dbReference>
<feature type="transmembrane region" description="Helical" evidence="6">
    <location>
        <begin position="185"/>
        <end position="207"/>
    </location>
</feature>
<dbReference type="InterPro" id="IPR044770">
    <property type="entry name" value="MFS_spinster-like"/>
</dbReference>
<keyword evidence="5 6" id="KW-0472">Membrane</keyword>
<dbReference type="InterPro" id="IPR011701">
    <property type="entry name" value="MFS"/>
</dbReference>
<dbReference type="KEGG" id="acob:P0Y56_11375"/>
<dbReference type="PANTHER" id="PTHR23505">
    <property type="entry name" value="SPINSTER"/>
    <property type="match status" value="1"/>
</dbReference>
<evidence type="ECO:0000256" key="5">
    <source>
        <dbReference type="ARBA" id="ARBA00023136"/>
    </source>
</evidence>
<gene>
    <name evidence="8" type="ORF">P0Y56_11375</name>
</gene>
<feature type="transmembrane region" description="Helical" evidence="6">
    <location>
        <begin position="312"/>
        <end position="339"/>
    </location>
</feature>
<dbReference type="InterPro" id="IPR036259">
    <property type="entry name" value="MFS_trans_sf"/>
</dbReference>
<evidence type="ECO:0000256" key="6">
    <source>
        <dbReference type="SAM" id="Phobius"/>
    </source>
</evidence>
<dbReference type="PANTHER" id="PTHR23505:SF79">
    <property type="entry name" value="PROTEIN SPINSTER"/>
    <property type="match status" value="1"/>
</dbReference>
<evidence type="ECO:0000256" key="2">
    <source>
        <dbReference type="ARBA" id="ARBA00022448"/>
    </source>
</evidence>
<dbReference type="Gene3D" id="1.20.1250.20">
    <property type="entry name" value="MFS general substrate transporter like domains"/>
    <property type="match status" value="2"/>
</dbReference>
<evidence type="ECO:0000313" key="9">
    <source>
        <dbReference type="Proteomes" id="UP001218362"/>
    </source>
</evidence>
<dbReference type="AlphaFoldDB" id="A0AAJ5X455"/>
<keyword evidence="3 6" id="KW-0812">Transmembrane</keyword>
<dbReference type="Pfam" id="PF07690">
    <property type="entry name" value="MFS_1"/>
    <property type="match status" value="1"/>
</dbReference>
<accession>A0AAJ5X455</accession>
<reference evidence="8" key="1">
    <citation type="submission" date="2023-03" db="EMBL/GenBank/DDBJ databases">
        <title>Andean soil-derived lignocellulolytic bacterial consortium as a source of novel taxa and putative plastic-active enzymes.</title>
        <authorList>
            <person name="Diaz-Garcia L."/>
            <person name="Chuvochina M."/>
            <person name="Feuerriegel G."/>
            <person name="Bunk B."/>
            <person name="Sproer C."/>
            <person name="Streit W.R."/>
            <person name="Rodriguez L.M."/>
            <person name="Overmann J."/>
            <person name="Jimenez D.J."/>
        </authorList>
    </citation>
    <scope>NUCLEOTIDE SEQUENCE</scope>
    <source>
        <strain evidence="8">MAG 26</strain>
    </source>
</reference>
<keyword evidence="4 6" id="KW-1133">Transmembrane helix</keyword>
<feature type="transmembrane region" description="Helical" evidence="6">
    <location>
        <begin position="280"/>
        <end position="300"/>
    </location>
</feature>
<evidence type="ECO:0000256" key="4">
    <source>
        <dbReference type="ARBA" id="ARBA00022989"/>
    </source>
</evidence>
<dbReference type="GO" id="GO:0022857">
    <property type="term" value="F:transmembrane transporter activity"/>
    <property type="evidence" value="ECO:0007669"/>
    <property type="project" value="InterPro"/>
</dbReference>
<keyword evidence="2" id="KW-0813">Transport</keyword>
<feature type="transmembrane region" description="Helical" evidence="6">
    <location>
        <begin position="56"/>
        <end position="75"/>
    </location>
</feature>
<feature type="transmembrane region" description="Helical" evidence="6">
    <location>
        <begin position="256"/>
        <end position="274"/>
    </location>
</feature>
<feature type="transmembrane region" description="Helical" evidence="6">
    <location>
        <begin position="412"/>
        <end position="435"/>
    </location>
</feature>
<feature type="transmembrane region" description="Helical" evidence="6">
    <location>
        <begin position="87"/>
        <end position="107"/>
    </location>
</feature>